<dbReference type="AlphaFoldDB" id="A0A5M8PUT0"/>
<organism evidence="8 9">
    <name type="scientific">Lasallia pustulata</name>
    <dbReference type="NCBI Taxonomy" id="136370"/>
    <lineage>
        <taxon>Eukaryota</taxon>
        <taxon>Fungi</taxon>
        <taxon>Dikarya</taxon>
        <taxon>Ascomycota</taxon>
        <taxon>Pezizomycotina</taxon>
        <taxon>Lecanoromycetes</taxon>
        <taxon>OSLEUM clade</taxon>
        <taxon>Umbilicariomycetidae</taxon>
        <taxon>Umbilicariales</taxon>
        <taxon>Umbilicariaceae</taxon>
        <taxon>Lasallia</taxon>
    </lineage>
</organism>
<evidence type="ECO:0000313" key="9">
    <source>
        <dbReference type="Proteomes" id="UP000324767"/>
    </source>
</evidence>
<dbReference type="CDD" id="cd13901">
    <property type="entry name" value="CuRO_3_MaLCC_like"/>
    <property type="match status" value="1"/>
</dbReference>
<evidence type="ECO:0000256" key="2">
    <source>
        <dbReference type="ARBA" id="ARBA00022723"/>
    </source>
</evidence>
<dbReference type="PROSITE" id="PS00079">
    <property type="entry name" value="MULTICOPPER_OXIDASE1"/>
    <property type="match status" value="1"/>
</dbReference>
<feature type="domain" description="Plastocyanin-like" evidence="7">
    <location>
        <begin position="120"/>
        <end position="234"/>
    </location>
</feature>
<dbReference type="InterPro" id="IPR002355">
    <property type="entry name" value="Cu_oxidase_Cu_BS"/>
</dbReference>
<evidence type="ECO:0000256" key="4">
    <source>
        <dbReference type="ARBA" id="ARBA00023008"/>
    </source>
</evidence>
<dbReference type="FunFam" id="2.60.40.420:FF:000021">
    <property type="entry name" value="Extracellular dihydrogeodin oxidase/laccase"/>
    <property type="match status" value="1"/>
</dbReference>
<evidence type="ECO:0000259" key="5">
    <source>
        <dbReference type="Pfam" id="PF00394"/>
    </source>
</evidence>
<accession>A0A5M8PUT0</accession>
<dbReference type="PANTHER" id="PTHR11709:SF71">
    <property type="entry name" value="OXIDOREDUCTASE TPCJ"/>
    <property type="match status" value="1"/>
</dbReference>
<dbReference type="GO" id="GO:0016491">
    <property type="term" value="F:oxidoreductase activity"/>
    <property type="evidence" value="ECO:0007669"/>
    <property type="project" value="UniProtKB-KW"/>
</dbReference>
<feature type="domain" description="Plastocyanin-like" evidence="5">
    <location>
        <begin position="245"/>
        <end position="406"/>
    </location>
</feature>
<dbReference type="Pfam" id="PF00394">
    <property type="entry name" value="Cu-oxidase"/>
    <property type="match status" value="1"/>
</dbReference>
<comment type="similarity">
    <text evidence="1">Belongs to the multicopper oxidase family.</text>
</comment>
<dbReference type="OrthoDB" id="2121828at2759"/>
<evidence type="ECO:0000256" key="3">
    <source>
        <dbReference type="ARBA" id="ARBA00023002"/>
    </source>
</evidence>
<evidence type="ECO:0008006" key="10">
    <source>
        <dbReference type="Google" id="ProtNLM"/>
    </source>
</evidence>
<reference evidence="8 9" key="1">
    <citation type="submission" date="2019-09" db="EMBL/GenBank/DDBJ databases">
        <title>The hologenome of the rock-dwelling lichen Lasallia pustulata.</title>
        <authorList>
            <person name="Greshake Tzovaras B."/>
            <person name="Segers F."/>
            <person name="Bicker A."/>
            <person name="Dal Grande F."/>
            <person name="Otte J."/>
            <person name="Hankeln T."/>
            <person name="Schmitt I."/>
            <person name="Ebersberger I."/>
        </authorList>
    </citation>
    <scope>NUCLEOTIDE SEQUENCE [LARGE SCALE GENOMIC DNA]</scope>
    <source>
        <strain evidence="8">A1-1</strain>
    </source>
</reference>
<dbReference type="GO" id="GO:0005507">
    <property type="term" value="F:copper ion binding"/>
    <property type="evidence" value="ECO:0007669"/>
    <property type="project" value="InterPro"/>
</dbReference>
<dbReference type="Proteomes" id="UP000324767">
    <property type="component" value="Unassembled WGS sequence"/>
</dbReference>
<dbReference type="PROSITE" id="PS00080">
    <property type="entry name" value="MULTICOPPER_OXIDASE2"/>
    <property type="match status" value="1"/>
</dbReference>
<dbReference type="CDD" id="cd13854">
    <property type="entry name" value="CuRO_1_MaLCC_like"/>
    <property type="match status" value="1"/>
</dbReference>
<dbReference type="CDD" id="cd13880">
    <property type="entry name" value="CuRO_2_MaLCC_like"/>
    <property type="match status" value="1"/>
</dbReference>
<dbReference type="EMBL" id="VXIT01000005">
    <property type="protein sequence ID" value="KAA6412772.1"/>
    <property type="molecule type" value="Genomic_DNA"/>
</dbReference>
<dbReference type="InterPro" id="IPR001117">
    <property type="entry name" value="Cu-oxidase_2nd"/>
</dbReference>
<evidence type="ECO:0000313" key="8">
    <source>
        <dbReference type="EMBL" id="KAA6412772.1"/>
    </source>
</evidence>
<dbReference type="InterPro" id="IPR033138">
    <property type="entry name" value="Cu_oxidase_CS"/>
</dbReference>
<dbReference type="InterPro" id="IPR011706">
    <property type="entry name" value="Cu-oxidase_C"/>
</dbReference>
<dbReference type="SUPFAM" id="SSF49503">
    <property type="entry name" value="Cupredoxins"/>
    <property type="match status" value="3"/>
</dbReference>
<proteinExistence type="inferred from homology"/>
<evidence type="ECO:0000259" key="7">
    <source>
        <dbReference type="Pfam" id="PF07732"/>
    </source>
</evidence>
<keyword evidence="2" id="KW-0479">Metal-binding</keyword>
<comment type="caution">
    <text evidence="8">The sequence shown here is derived from an EMBL/GenBank/DDBJ whole genome shotgun (WGS) entry which is preliminary data.</text>
</comment>
<evidence type="ECO:0000256" key="1">
    <source>
        <dbReference type="ARBA" id="ARBA00010609"/>
    </source>
</evidence>
<dbReference type="InterPro" id="IPR008972">
    <property type="entry name" value="Cupredoxin"/>
</dbReference>
<feature type="domain" description="Plastocyanin-like" evidence="6">
    <location>
        <begin position="496"/>
        <end position="620"/>
    </location>
</feature>
<gene>
    <name evidence="8" type="ORF">FRX48_03764</name>
</gene>
<name>A0A5M8PUT0_9LECA</name>
<dbReference type="FunFam" id="2.60.40.420:FF:000045">
    <property type="entry name" value="Laccase 2"/>
    <property type="match status" value="1"/>
</dbReference>
<dbReference type="PANTHER" id="PTHR11709">
    <property type="entry name" value="MULTI-COPPER OXIDASE"/>
    <property type="match status" value="1"/>
</dbReference>
<sequence>MGFFKTCLELLAYFGAFGQLGDRHDALQIPLHDHSLVSEVTKSPYDYTIVGKTYPDTPFRCSYPSLQAHGWLFCNDETHRSCWLTNPQEKQPLWSQYNIHTDYEKVIPEGIEREYWLYVQDLEIAPDGFRRPRGKVFNGTYPGPLIEACWGDTITIHVTNQLTDNGTTVHWHGIRQLHTNEMDGVNGVTQCPIAGRSTFTYKFRATQYGHTWYHSHYALQYPDGVAGPLLIHGPTSANYDVEWDPILISDWSHISAFAEFHNELVGPLPQMQSILLNGTGKYICDAFEAANNCTGGGYKFNRTVTAKTRYLWHLINTSTATTFIFSIDNHELEVISTDFVPIHPYNTTSLRIGIGQRYDVIVTMNAPERSPRASNQSYWIRTVPAKGCGNFQQNQSETRTGIIYYEGYPRSTPVSTAQSFSPNCTDEPYESLVPIVEWAVGQHPANDPSKDTYEAGLSPAPNSTFTEPHGNVSRWDFTDTPLWLNFSNPTFLHLGDKAAWPAEYCVIDEDYVDDWVYIIVTGTAIKSLPSRKRPIAAAHPIHLHGHDFAIIGQSSNPFNETSSPSTFKYHNPPRRDVALLPAGGYLAIAFRSDNPGVWLLHCHIAWHASSGLAMQILERQSDIYRTLNPNALSKIRRGCNEWDEWNLQYLQDDSGI</sequence>
<keyword evidence="4" id="KW-0186">Copper</keyword>
<dbReference type="Gene3D" id="2.60.40.420">
    <property type="entry name" value="Cupredoxins - blue copper proteins"/>
    <property type="match status" value="3"/>
</dbReference>
<dbReference type="InterPro" id="IPR011707">
    <property type="entry name" value="Cu-oxidase-like_N"/>
</dbReference>
<keyword evidence="3" id="KW-0560">Oxidoreductase</keyword>
<dbReference type="Pfam" id="PF07731">
    <property type="entry name" value="Cu-oxidase_2"/>
    <property type="match status" value="1"/>
</dbReference>
<dbReference type="InterPro" id="IPR045087">
    <property type="entry name" value="Cu-oxidase_fam"/>
</dbReference>
<protein>
    <recommendedName>
        <fullName evidence="10">Multicopper oxidase</fullName>
    </recommendedName>
</protein>
<dbReference type="Pfam" id="PF07732">
    <property type="entry name" value="Cu-oxidase_3"/>
    <property type="match status" value="1"/>
</dbReference>
<evidence type="ECO:0000259" key="6">
    <source>
        <dbReference type="Pfam" id="PF07731"/>
    </source>
</evidence>